<sequence length="44" mass="5146">MKKTRDLNMVAFAKRRIDLGTRVVRSKKNLLTQTKRAKFSSHTL</sequence>
<keyword evidence="2" id="KW-1185">Reference proteome</keyword>
<dbReference type="EMBL" id="JANURM010000017">
    <property type="protein sequence ID" value="MDL0089644.1"/>
    <property type="molecule type" value="Genomic_DNA"/>
</dbReference>
<evidence type="ECO:0000313" key="1">
    <source>
        <dbReference type="EMBL" id="MDL0089644.1"/>
    </source>
</evidence>
<gene>
    <name evidence="1" type="ORF">NYG85_09765</name>
</gene>
<reference evidence="1" key="1">
    <citation type="submission" date="2022-08" db="EMBL/GenBank/DDBJ databases">
        <authorList>
            <person name="Wang H."/>
        </authorList>
    </citation>
    <scope>NUCLEOTIDE SEQUENCE</scope>
    <source>
        <strain evidence="1">PS10</strain>
    </source>
</reference>
<protein>
    <submittedName>
        <fullName evidence="1">Uncharacterized protein</fullName>
    </submittedName>
</protein>
<accession>A0ABT7HTE0</accession>
<proteinExistence type="predicted"/>
<name>A0ABT7HTE0_9BACT</name>
<organism evidence="1 2">
    <name type="scientific">Campylobacter gastrosuis</name>
    <dbReference type="NCBI Taxonomy" id="2974576"/>
    <lineage>
        <taxon>Bacteria</taxon>
        <taxon>Pseudomonadati</taxon>
        <taxon>Campylobacterota</taxon>
        <taxon>Epsilonproteobacteria</taxon>
        <taxon>Campylobacterales</taxon>
        <taxon>Campylobacteraceae</taxon>
        <taxon>Campylobacter</taxon>
    </lineage>
</organism>
<dbReference type="RefSeq" id="WP_284938358.1">
    <property type="nucleotide sequence ID" value="NZ_JANURM010000017.1"/>
</dbReference>
<comment type="caution">
    <text evidence="1">The sequence shown here is derived from an EMBL/GenBank/DDBJ whole genome shotgun (WGS) entry which is preliminary data.</text>
</comment>
<dbReference type="Proteomes" id="UP001173801">
    <property type="component" value="Unassembled WGS sequence"/>
</dbReference>
<evidence type="ECO:0000313" key="2">
    <source>
        <dbReference type="Proteomes" id="UP001173801"/>
    </source>
</evidence>
<reference evidence="1" key="2">
    <citation type="journal article" date="2023" name="Microorganisms">
        <title>Isolation and Genomic Characteristics of Cat-Borne Campylobacter felis sp. nov. and Sheep-Borne Campylobacter ovis sp. nov.</title>
        <authorList>
            <person name="Wang H."/>
            <person name="Li Y."/>
            <person name="Gu Y."/>
            <person name="Zhou G."/>
            <person name="Chen X."/>
            <person name="Zhang X."/>
            <person name="Shao Z."/>
            <person name="Zhang J."/>
            <person name="Zhang M."/>
        </authorList>
    </citation>
    <scope>NUCLEOTIDE SEQUENCE</scope>
    <source>
        <strain evidence="1">PS10</strain>
    </source>
</reference>